<gene>
    <name evidence="1" type="ORF">R3I93_022294</name>
</gene>
<dbReference type="Proteomes" id="UP001364617">
    <property type="component" value="Unassembled WGS sequence"/>
</dbReference>
<organism evidence="1 2">
    <name type="scientific">Phoxinus phoxinus</name>
    <name type="common">Eurasian minnow</name>
    <dbReference type="NCBI Taxonomy" id="58324"/>
    <lineage>
        <taxon>Eukaryota</taxon>
        <taxon>Metazoa</taxon>
        <taxon>Chordata</taxon>
        <taxon>Craniata</taxon>
        <taxon>Vertebrata</taxon>
        <taxon>Euteleostomi</taxon>
        <taxon>Actinopterygii</taxon>
        <taxon>Neopterygii</taxon>
        <taxon>Teleostei</taxon>
        <taxon>Ostariophysi</taxon>
        <taxon>Cypriniformes</taxon>
        <taxon>Leuciscidae</taxon>
        <taxon>Phoxininae</taxon>
        <taxon>Phoxinus</taxon>
    </lineage>
</organism>
<evidence type="ECO:0000313" key="1">
    <source>
        <dbReference type="EMBL" id="KAK7121158.1"/>
    </source>
</evidence>
<dbReference type="AlphaFoldDB" id="A0AAN9C581"/>
<keyword evidence="2" id="KW-1185">Reference proteome</keyword>
<name>A0AAN9C581_9TELE</name>
<dbReference type="SUPFAM" id="SSF54236">
    <property type="entry name" value="Ubiquitin-like"/>
    <property type="match status" value="1"/>
</dbReference>
<protein>
    <recommendedName>
        <fullName evidence="3">Ubiquitin-like domain-containing protein</fullName>
    </recommendedName>
</protein>
<accession>A0AAN9C581</accession>
<evidence type="ECO:0000313" key="2">
    <source>
        <dbReference type="Proteomes" id="UP001364617"/>
    </source>
</evidence>
<sequence length="133" mass="15575">MSFQIYFTDERRGLEGTPVPVADSEEEFRNTTVEELKRRLIPEDQLEDTILRYRSKTLKKNRTLGSYGIKHEDGITAERRGGTYTQTYEQHSSDGTEITNTYRFEDDDDLHRTQSMDNLVLMQKTEPWLCCVS</sequence>
<dbReference type="CDD" id="cd17039">
    <property type="entry name" value="Ubl_ubiquitin_like"/>
    <property type="match status" value="1"/>
</dbReference>
<reference evidence="1 2" key="1">
    <citation type="submission" date="2024-02" db="EMBL/GenBank/DDBJ databases">
        <title>Chromosome-level genome assembly of the Eurasian Minnow (Phoxinus phoxinus).</title>
        <authorList>
            <person name="Oriowo T.O."/>
            <person name="Martin S."/>
            <person name="Stange M."/>
            <person name="Chrysostomakis Y."/>
            <person name="Brown T."/>
            <person name="Winkler S."/>
            <person name="Kukowka S."/>
            <person name="Myers E.W."/>
            <person name="Bohne A."/>
        </authorList>
    </citation>
    <scope>NUCLEOTIDE SEQUENCE [LARGE SCALE GENOMIC DNA]</scope>
    <source>
        <strain evidence="1">ZFMK-TIS-60720</strain>
        <tissue evidence="1">Whole Organism</tissue>
    </source>
</reference>
<proteinExistence type="predicted"/>
<dbReference type="EMBL" id="JAYKXH010000025">
    <property type="protein sequence ID" value="KAK7121158.1"/>
    <property type="molecule type" value="Genomic_DNA"/>
</dbReference>
<comment type="caution">
    <text evidence="1">The sequence shown here is derived from an EMBL/GenBank/DDBJ whole genome shotgun (WGS) entry which is preliminary data.</text>
</comment>
<dbReference type="InterPro" id="IPR029071">
    <property type="entry name" value="Ubiquitin-like_domsf"/>
</dbReference>
<evidence type="ECO:0008006" key="3">
    <source>
        <dbReference type="Google" id="ProtNLM"/>
    </source>
</evidence>